<dbReference type="Gene3D" id="3.30.420.150">
    <property type="entry name" value="Exopolyphosphatase. Domain 2"/>
    <property type="match status" value="1"/>
</dbReference>
<name>A0A7Y2PZB9_9MICO</name>
<dbReference type="PANTHER" id="PTHR30005">
    <property type="entry name" value="EXOPOLYPHOSPHATASE"/>
    <property type="match status" value="1"/>
</dbReference>
<dbReference type="Gene3D" id="3.30.420.40">
    <property type="match status" value="1"/>
</dbReference>
<feature type="domain" description="Ppx/GppA phosphatase N-terminal" evidence="2">
    <location>
        <begin position="30"/>
        <end position="304"/>
    </location>
</feature>
<dbReference type="RefSeq" id="WP_167038577.1">
    <property type="nucleotide sequence ID" value="NZ_BAAANA010000001.1"/>
</dbReference>
<accession>A0A7Y2PZB9</accession>
<dbReference type="Proteomes" id="UP000543598">
    <property type="component" value="Unassembled WGS sequence"/>
</dbReference>
<dbReference type="InterPro" id="IPR050273">
    <property type="entry name" value="GppA/Ppx_hydrolase"/>
</dbReference>
<evidence type="ECO:0000313" key="3">
    <source>
        <dbReference type="EMBL" id="NNH04286.1"/>
    </source>
</evidence>
<evidence type="ECO:0000313" key="4">
    <source>
        <dbReference type="Proteomes" id="UP000543598"/>
    </source>
</evidence>
<dbReference type="GO" id="GO:0016462">
    <property type="term" value="F:pyrophosphatase activity"/>
    <property type="evidence" value="ECO:0007669"/>
    <property type="project" value="TreeGrafter"/>
</dbReference>
<reference evidence="3 4" key="1">
    <citation type="submission" date="2020-05" db="EMBL/GenBank/DDBJ databases">
        <title>MicrobeNet Type strains.</title>
        <authorList>
            <person name="Nicholson A.C."/>
        </authorList>
    </citation>
    <scope>NUCLEOTIDE SEQUENCE [LARGE SCALE GENOMIC DNA]</scope>
    <source>
        <strain evidence="3 4">JCM 14282</strain>
    </source>
</reference>
<comment type="similarity">
    <text evidence="1">Belongs to the GppA/Ppx family.</text>
</comment>
<dbReference type="PANTHER" id="PTHR30005:SF0">
    <property type="entry name" value="RETROGRADE REGULATION PROTEIN 2"/>
    <property type="match status" value="1"/>
</dbReference>
<dbReference type="SUPFAM" id="SSF53067">
    <property type="entry name" value="Actin-like ATPase domain"/>
    <property type="match status" value="2"/>
</dbReference>
<sequence length="310" mass="32936">MRLGVLDIGSNTVHLLVADARPGGRPLATTSKRTVLRLMRYLQPDGSISEEGVRALVAAVVEAREVAAAERVEELLATATSAVREAANGPEVIALIEAALGQELQVLGGESEARFTFLAVRRWFGWSAGQILLFDIGGGSLELASGADELPDAAASVPLGAGRTTVQFLPKDPPGEKAVEALREHATAVLAPVAARFLAEPRPDHVVGSSKAIRSLAKLSGFPVPGWSGIERMLLPRDALGSWIPRLARIPASARQELPGITADRTFQIVAAAVVLHTAMTMLDVDELEVSPWALREGVLLRYIESLSWG</sequence>
<dbReference type="EMBL" id="JABEMB010000014">
    <property type="protein sequence ID" value="NNH04286.1"/>
    <property type="molecule type" value="Genomic_DNA"/>
</dbReference>
<dbReference type="AlphaFoldDB" id="A0A7Y2PZB9"/>
<gene>
    <name evidence="3" type="ORF">HLA99_10540</name>
</gene>
<dbReference type="Pfam" id="PF02541">
    <property type="entry name" value="Ppx-GppA"/>
    <property type="match status" value="1"/>
</dbReference>
<protein>
    <submittedName>
        <fullName evidence="3">Ppx/GppA family phosphatase</fullName>
    </submittedName>
</protein>
<evidence type="ECO:0000259" key="2">
    <source>
        <dbReference type="Pfam" id="PF02541"/>
    </source>
</evidence>
<organism evidence="3 4">
    <name type="scientific">Microbacterium ulmi</name>
    <dbReference type="NCBI Taxonomy" id="179095"/>
    <lineage>
        <taxon>Bacteria</taxon>
        <taxon>Bacillati</taxon>
        <taxon>Actinomycetota</taxon>
        <taxon>Actinomycetes</taxon>
        <taxon>Micrococcales</taxon>
        <taxon>Microbacteriaceae</taxon>
        <taxon>Microbacterium</taxon>
    </lineage>
</organism>
<comment type="caution">
    <text evidence="3">The sequence shown here is derived from an EMBL/GenBank/DDBJ whole genome shotgun (WGS) entry which is preliminary data.</text>
</comment>
<evidence type="ECO:0000256" key="1">
    <source>
        <dbReference type="ARBA" id="ARBA00007125"/>
    </source>
</evidence>
<dbReference type="InterPro" id="IPR003695">
    <property type="entry name" value="Ppx_GppA_N"/>
</dbReference>
<dbReference type="InterPro" id="IPR043129">
    <property type="entry name" value="ATPase_NBD"/>
</dbReference>
<keyword evidence="4" id="KW-1185">Reference proteome</keyword>
<proteinExistence type="inferred from homology"/>
<dbReference type="CDD" id="cd24056">
    <property type="entry name" value="ASKHA_NBD_MtPPX1-like"/>
    <property type="match status" value="1"/>
</dbReference>